<comment type="caution">
    <text evidence="1">The sequence shown here is derived from an EMBL/GenBank/DDBJ whole genome shotgun (WGS) entry which is preliminary data.</text>
</comment>
<name>A0A2A2K4R2_9BILA</name>
<dbReference type="AlphaFoldDB" id="A0A2A2K4R2"/>
<protein>
    <submittedName>
        <fullName evidence="1">Uncharacterized protein</fullName>
    </submittedName>
</protein>
<reference evidence="1 2" key="1">
    <citation type="journal article" date="2017" name="Curr. Biol.">
        <title>Genome architecture and evolution of a unichromosomal asexual nematode.</title>
        <authorList>
            <person name="Fradin H."/>
            <person name="Zegar C."/>
            <person name="Gutwein M."/>
            <person name="Lucas J."/>
            <person name="Kovtun M."/>
            <person name="Corcoran D."/>
            <person name="Baugh L.R."/>
            <person name="Kiontke K."/>
            <person name="Gunsalus K."/>
            <person name="Fitch D.H."/>
            <person name="Piano F."/>
        </authorList>
    </citation>
    <scope>NUCLEOTIDE SEQUENCE [LARGE SCALE GENOMIC DNA]</scope>
    <source>
        <strain evidence="1">PF1309</strain>
    </source>
</reference>
<evidence type="ECO:0000313" key="2">
    <source>
        <dbReference type="Proteomes" id="UP000218231"/>
    </source>
</evidence>
<sequence>MLGDPTIEHRAQRRDRGVRIVGATVIEREGMSKGPQFGDRTAQSVGMIARQPGAFEIAAVEVDMVAHDATAVLAGAGTAAPVSATSKWRSIAWSWSAATMASTSRHDRFGSVCTNSAIDAGPASQRVIETRGRYGSGSASAWVA</sequence>
<evidence type="ECO:0000313" key="1">
    <source>
        <dbReference type="EMBL" id="PAV68901.1"/>
    </source>
</evidence>
<dbReference type="EMBL" id="LIAE01009663">
    <property type="protein sequence ID" value="PAV68901.1"/>
    <property type="molecule type" value="Genomic_DNA"/>
</dbReference>
<gene>
    <name evidence="1" type="ORF">WR25_26007</name>
</gene>
<dbReference type="Proteomes" id="UP000218231">
    <property type="component" value="Unassembled WGS sequence"/>
</dbReference>
<keyword evidence="2" id="KW-1185">Reference proteome</keyword>
<accession>A0A2A2K4R2</accession>
<organism evidence="1 2">
    <name type="scientific">Diploscapter pachys</name>
    <dbReference type="NCBI Taxonomy" id="2018661"/>
    <lineage>
        <taxon>Eukaryota</taxon>
        <taxon>Metazoa</taxon>
        <taxon>Ecdysozoa</taxon>
        <taxon>Nematoda</taxon>
        <taxon>Chromadorea</taxon>
        <taxon>Rhabditida</taxon>
        <taxon>Rhabditina</taxon>
        <taxon>Rhabditomorpha</taxon>
        <taxon>Rhabditoidea</taxon>
        <taxon>Rhabditidae</taxon>
        <taxon>Diploscapter</taxon>
    </lineage>
</organism>
<proteinExistence type="predicted"/>